<gene>
    <name evidence="11" type="primary">NPTX1</name>
    <name evidence="11" type="ORF">AWC38_SpisGene5582</name>
</gene>
<evidence type="ECO:0000256" key="7">
    <source>
        <dbReference type="SAM" id="Coils"/>
    </source>
</evidence>
<feature type="chain" id="PRO_5012586502" evidence="9">
    <location>
        <begin position="20"/>
        <end position="527"/>
    </location>
</feature>
<keyword evidence="8" id="KW-1133">Transmembrane helix</keyword>
<feature type="coiled-coil region" evidence="7">
    <location>
        <begin position="295"/>
        <end position="322"/>
    </location>
</feature>
<evidence type="ECO:0000313" key="11">
    <source>
        <dbReference type="EMBL" id="PFX29661.1"/>
    </source>
</evidence>
<feature type="transmembrane region" description="Helical" evidence="8">
    <location>
        <begin position="237"/>
        <end position="260"/>
    </location>
</feature>
<evidence type="ECO:0000256" key="9">
    <source>
        <dbReference type="SAM" id="SignalP"/>
    </source>
</evidence>
<dbReference type="Pfam" id="PF00354">
    <property type="entry name" value="Pentaxin"/>
    <property type="match status" value="1"/>
</dbReference>
<name>A0A2B4SIF4_STYPI</name>
<evidence type="ECO:0000256" key="8">
    <source>
        <dbReference type="SAM" id="Phobius"/>
    </source>
</evidence>
<evidence type="ECO:0000256" key="6">
    <source>
        <dbReference type="PROSITE-ProRule" id="PRU01172"/>
    </source>
</evidence>
<evidence type="ECO:0000256" key="5">
    <source>
        <dbReference type="ARBA" id="ARBA00023180"/>
    </source>
</evidence>
<dbReference type="PANTHER" id="PTHR19277">
    <property type="entry name" value="PENTRAXIN"/>
    <property type="match status" value="1"/>
</dbReference>
<feature type="signal peptide" evidence="9">
    <location>
        <begin position="1"/>
        <end position="19"/>
    </location>
</feature>
<keyword evidence="7" id="KW-0175">Coiled coil</keyword>
<feature type="disulfide bond" evidence="6">
    <location>
        <begin position="355"/>
        <end position="414"/>
    </location>
</feature>
<dbReference type="Gene3D" id="2.60.120.200">
    <property type="match status" value="1"/>
</dbReference>
<dbReference type="SMART" id="SM00159">
    <property type="entry name" value="PTX"/>
    <property type="match status" value="1"/>
</dbReference>
<evidence type="ECO:0000256" key="1">
    <source>
        <dbReference type="ARBA" id="ARBA00001913"/>
    </source>
</evidence>
<dbReference type="InterPro" id="IPR013320">
    <property type="entry name" value="ConA-like_dom_sf"/>
</dbReference>
<dbReference type="SUPFAM" id="SSF49899">
    <property type="entry name" value="Concanavalin A-like lectins/glucanases"/>
    <property type="match status" value="1"/>
</dbReference>
<keyword evidence="3" id="KW-0106">Calcium</keyword>
<dbReference type="OrthoDB" id="547680at2759"/>
<keyword evidence="4 6" id="KW-1015">Disulfide bond</keyword>
<proteinExistence type="predicted"/>
<dbReference type="STRING" id="50429.A0A2B4SIF4"/>
<evidence type="ECO:0000256" key="4">
    <source>
        <dbReference type="ARBA" id="ARBA00023157"/>
    </source>
</evidence>
<dbReference type="AlphaFoldDB" id="A0A2B4SIF4"/>
<keyword evidence="8" id="KW-0812">Transmembrane</keyword>
<dbReference type="PROSITE" id="PS51828">
    <property type="entry name" value="PTX_2"/>
    <property type="match status" value="1"/>
</dbReference>
<dbReference type="PRINTS" id="PR00895">
    <property type="entry name" value="PENTAXIN"/>
</dbReference>
<reference evidence="12" key="1">
    <citation type="journal article" date="2017" name="bioRxiv">
        <title>Comparative analysis of the genomes of Stylophora pistillata and Acropora digitifera provides evidence for extensive differences between species of corals.</title>
        <authorList>
            <person name="Voolstra C.R."/>
            <person name="Li Y."/>
            <person name="Liew Y.J."/>
            <person name="Baumgarten S."/>
            <person name="Zoccola D."/>
            <person name="Flot J.-F."/>
            <person name="Tambutte S."/>
            <person name="Allemand D."/>
            <person name="Aranda M."/>
        </authorList>
    </citation>
    <scope>NUCLEOTIDE SEQUENCE [LARGE SCALE GENOMIC DNA]</scope>
</reference>
<evidence type="ECO:0000259" key="10">
    <source>
        <dbReference type="PROSITE" id="PS51828"/>
    </source>
</evidence>
<accession>A0A2B4SIF4</accession>
<evidence type="ECO:0000256" key="2">
    <source>
        <dbReference type="ARBA" id="ARBA00022723"/>
    </source>
</evidence>
<organism evidence="11 12">
    <name type="scientific">Stylophora pistillata</name>
    <name type="common">Smooth cauliflower coral</name>
    <dbReference type="NCBI Taxonomy" id="50429"/>
    <lineage>
        <taxon>Eukaryota</taxon>
        <taxon>Metazoa</taxon>
        <taxon>Cnidaria</taxon>
        <taxon>Anthozoa</taxon>
        <taxon>Hexacorallia</taxon>
        <taxon>Scleractinia</taxon>
        <taxon>Astrocoeniina</taxon>
        <taxon>Pocilloporidae</taxon>
        <taxon>Stylophora</taxon>
    </lineage>
</organism>
<keyword evidence="9" id="KW-0732">Signal</keyword>
<protein>
    <submittedName>
        <fullName evidence="11">Neuronal pentraxin-1</fullName>
    </submittedName>
</protein>
<feature type="domain" description="Pentraxin (PTX)" evidence="10">
    <location>
        <begin position="326"/>
        <end position="526"/>
    </location>
</feature>
<keyword evidence="5" id="KW-0325">Glycoprotein</keyword>
<evidence type="ECO:0000313" key="12">
    <source>
        <dbReference type="Proteomes" id="UP000225706"/>
    </source>
</evidence>
<dbReference type="EMBL" id="LSMT01000062">
    <property type="protein sequence ID" value="PFX29661.1"/>
    <property type="molecule type" value="Genomic_DNA"/>
</dbReference>
<comment type="caution">
    <text evidence="11">The sequence shown here is derived from an EMBL/GenBank/DDBJ whole genome shotgun (WGS) entry which is preliminary data.</text>
</comment>
<dbReference type="FunFam" id="2.60.120.200:FF:000012">
    <property type="entry name" value="neuronal pentraxin receptor"/>
    <property type="match status" value="1"/>
</dbReference>
<dbReference type="InterPro" id="IPR051360">
    <property type="entry name" value="Neuronal_Pentraxin_Related"/>
</dbReference>
<dbReference type="InterPro" id="IPR001759">
    <property type="entry name" value="PTX_dom"/>
</dbReference>
<keyword evidence="8" id="KW-0472">Membrane</keyword>
<dbReference type="PANTHER" id="PTHR19277:SF161">
    <property type="entry name" value="LAMININ G DOMAIN-CONTAINING PROTEIN"/>
    <property type="match status" value="1"/>
</dbReference>
<dbReference type="GO" id="GO:0046872">
    <property type="term" value="F:metal ion binding"/>
    <property type="evidence" value="ECO:0007669"/>
    <property type="project" value="UniProtKB-KW"/>
</dbReference>
<keyword evidence="2" id="KW-0479">Metal-binding</keyword>
<sequence>MRYKTLCFLVLVFLSTSDAVSLANFTDCALTEYICDTRKCTTQFVKNVQNHPKGDCGTQYNETLACIIMSNKICGRVKDSSDLSNQTLDDLLRAGIKEEQMCNEALLGGFIIPMDQHSLDKHCSNVFVNNTEACLKTYHDKFMADRSDATLCEEHAKAKKCWMKAIESDCKYPSDFFEAIRFDLVEYNPFCANNRHPGATGSDQCLGVRDIKNPFNRIRKNDFNATAGVKINALLALFPPLVIMARGFFFLVLVAVFVLFGDGNSSNKLSPSACHCRPVINVAVDGSQCDVCSENKKLQQEMSGLKEELETVKNRISQIQSGLNNSSYDLYFTKPVTSDYVIHHGLQITNVFTICFRVRTTDKTGNDRTVVSYSLSGNHNELTINKVQELQLFINEDMVRTGVVVNDGDWHHVCTTWENKAGSWKVYKDGAVQASGSGFKTGYNIKTNGILIIGQEQDAFGGGFDANQNYIGELTDLNIWNRVVSSSEINKLSKSCHGGRGNVKEWSDFKVGIRGDVRVISPSACEV</sequence>
<dbReference type="Proteomes" id="UP000225706">
    <property type="component" value="Unassembled WGS sequence"/>
</dbReference>
<evidence type="ECO:0000256" key="3">
    <source>
        <dbReference type="ARBA" id="ARBA00022837"/>
    </source>
</evidence>
<keyword evidence="12" id="KW-1185">Reference proteome</keyword>
<comment type="cofactor">
    <cofactor evidence="1">
        <name>Ca(2+)</name>
        <dbReference type="ChEBI" id="CHEBI:29108"/>
    </cofactor>
</comment>